<gene>
    <name evidence="1" type="ORF">DERYTH_LOCUS8815</name>
</gene>
<proteinExistence type="predicted"/>
<organism evidence="1 2">
    <name type="scientific">Dentiscutata erythropus</name>
    <dbReference type="NCBI Taxonomy" id="1348616"/>
    <lineage>
        <taxon>Eukaryota</taxon>
        <taxon>Fungi</taxon>
        <taxon>Fungi incertae sedis</taxon>
        <taxon>Mucoromycota</taxon>
        <taxon>Glomeromycotina</taxon>
        <taxon>Glomeromycetes</taxon>
        <taxon>Diversisporales</taxon>
        <taxon>Gigasporaceae</taxon>
        <taxon>Dentiscutata</taxon>
    </lineage>
</organism>
<dbReference type="EMBL" id="CAJVPY010004634">
    <property type="protein sequence ID" value="CAG8624497.1"/>
    <property type="molecule type" value="Genomic_DNA"/>
</dbReference>
<feature type="non-terminal residue" evidence="1">
    <location>
        <position position="132"/>
    </location>
</feature>
<evidence type="ECO:0000313" key="1">
    <source>
        <dbReference type="EMBL" id="CAG8624497.1"/>
    </source>
</evidence>
<reference evidence="1" key="1">
    <citation type="submission" date="2021-06" db="EMBL/GenBank/DDBJ databases">
        <authorList>
            <person name="Kallberg Y."/>
            <person name="Tangrot J."/>
            <person name="Rosling A."/>
        </authorList>
    </citation>
    <scope>NUCLEOTIDE SEQUENCE</scope>
    <source>
        <strain evidence="1">MA453B</strain>
    </source>
</reference>
<accession>A0A9N9GPR7</accession>
<dbReference type="AlphaFoldDB" id="A0A9N9GPR7"/>
<protein>
    <submittedName>
        <fullName evidence="1">1736_t:CDS:1</fullName>
    </submittedName>
</protein>
<name>A0A9N9GPR7_9GLOM</name>
<comment type="caution">
    <text evidence="1">The sequence shown here is derived from an EMBL/GenBank/DDBJ whole genome shotgun (WGS) entry which is preliminary data.</text>
</comment>
<keyword evidence="2" id="KW-1185">Reference proteome</keyword>
<sequence>CSTWPGGPAFIVFYNDTLSVQGGPVAQLLFTYVGILFNIGVMEVNEFLLNEVPKGITMRKVGLFTCTKYHVRTKCFIINLWPTKQYRKLMSISIKQTIIEPWLRYQLAIFNLRFKTFSSSFYSAAYTLKITN</sequence>
<evidence type="ECO:0000313" key="2">
    <source>
        <dbReference type="Proteomes" id="UP000789405"/>
    </source>
</evidence>
<dbReference type="Proteomes" id="UP000789405">
    <property type="component" value="Unassembled WGS sequence"/>
</dbReference>